<sequence length="63" mass="6819">MFCSLAWEVNPFSWARPSGARLVGQNAHEISGRLDIVGGRAAEQPVADVRAAGLIVETRWKGL</sequence>
<reference evidence="1 2" key="1">
    <citation type="submission" date="2017-02" db="EMBL/GenBank/DDBJ databases">
        <authorList>
            <person name="Peterson S.W."/>
        </authorList>
    </citation>
    <scope>NUCLEOTIDE SEQUENCE [LARGE SCALE GENOMIC DNA]</scope>
    <source>
        <strain evidence="1 2">S285</strain>
    </source>
</reference>
<evidence type="ECO:0000313" key="1">
    <source>
        <dbReference type="EMBL" id="ARN81591.1"/>
    </source>
</evidence>
<gene>
    <name evidence="1" type="ORF">B1812_11505</name>
</gene>
<accession>A0A1W6MVG8</accession>
<dbReference type="KEGG" id="mbry:B1812_11505"/>
<name>A0A1W6MVG8_9HYPH</name>
<keyword evidence="2" id="KW-1185">Reference proteome</keyword>
<protein>
    <submittedName>
        <fullName evidence="1">Uncharacterized protein</fullName>
    </submittedName>
</protein>
<dbReference type="EMBL" id="CP019948">
    <property type="protein sequence ID" value="ARN81591.1"/>
    <property type="molecule type" value="Genomic_DNA"/>
</dbReference>
<proteinExistence type="predicted"/>
<dbReference type="STRING" id="655015.B1812_11505"/>
<dbReference type="Proteomes" id="UP000193978">
    <property type="component" value="Chromosome"/>
</dbReference>
<evidence type="ECO:0000313" key="2">
    <source>
        <dbReference type="Proteomes" id="UP000193978"/>
    </source>
</evidence>
<dbReference type="AlphaFoldDB" id="A0A1W6MVG8"/>
<organism evidence="1 2">
    <name type="scientific">Methylocystis bryophila</name>
    <dbReference type="NCBI Taxonomy" id="655015"/>
    <lineage>
        <taxon>Bacteria</taxon>
        <taxon>Pseudomonadati</taxon>
        <taxon>Pseudomonadota</taxon>
        <taxon>Alphaproteobacteria</taxon>
        <taxon>Hyphomicrobiales</taxon>
        <taxon>Methylocystaceae</taxon>
        <taxon>Methylocystis</taxon>
    </lineage>
</organism>